<reference evidence="1" key="2">
    <citation type="journal article" date="2015" name="Data Brief">
        <title>Shoot transcriptome of the giant reed, Arundo donax.</title>
        <authorList>
            <person name="Barrero R.A."/>
            <person name="Guerrero F.D."/>
            <person name="Moolhuijzen P."/>
            <person name="Goolsby J.A."/>
            <person name="Tidwell J."/>
            <person name="Bellgard S.E."/>
            <person name="Bellgard M.I."/>
        </authorList>
    </citation>
    <scope>NUCLEOTIDE SEQUENCE</scope>
    <source>
        <tissue evidence="1">Shoot tissue taken approximately 20 cm above the soil surface</tissue>
    </source>
</reference>
<proteinExistence type="predicted"/>
<dbReference type="EMBL" id="GBRH01199269">
    <property type="protein sequence ID" value="JAD98626.1"/>
    <property type="molecule type" value="Transcribed_RNA"/>
</dbReference>
<accession>A0A0A9EF07</accession>
<dbReference type="AlphaFoldDB" id="A0A0A9EF07"/>
<protein>
    <submittedName>
        <fullName evidence="1">Uncharacterized protein</fullName>
    </submittedName>
</protein>
<sequence>MNESRLVRTYTKFIYLLMYDSIKRVILAVCELIIPEIIIARQNKRKR</sequence>
<evidence type="ECO:0000313" key="1">
    <source>
        <dbReference type="EMBL" id="JAD98626.1"/>
    </source>
</evidence>
<name>A0A0A9EF07_ARUDO</name>
<organism evidence="1">
    <name type="scientific">Arundo donax</name>
    <name type="common">Giant reed</name>
    <name type="synonym">Donax arundinaceus</name>
    <dbReference type="NCBI Taxonomy" id="35708"/>
    <lineage>
        <taxon>Eukaryota</taxon>
        <taxon>Viridiplantae</taxon>
        <taxon>Streptophyta</taxon>
        <taxon>Embryophyta</taxon>
        <taxon>Tracheophyta</taxon>
        <taxon>Spermatophyta</taxon>
        <taxon>Magnoliopsida</taxon>
        <taxon>Liliopsida</taxon>
        <taxon>Poales</taxon>
        <taxon>Poaceae</taxon>
        <taxon>PACMAD clade</taxon>
        <taxon>Arundinoideae</taxon>
        <taxon>Arundineae</taxon>
        <taxon>Arundo</taxon>
    </lineage>
</organism>
<reference evidence="1" key="1">
    <citation type="submission" date="2014-09" db="EMBL/GenBank/DDBJ databases">
        <authorList>
            <person name="Magalhaes I.L.F."/>
            <person name="Oliveira U."/>
            <person name="Santos F.R."/>
            <person name="Vidigal T.H.D.A."/>
            <person name="Brescovit A.D."/>
            <person name="Santos A.J."/>
        </authorList>
    </citation>
    <scope>NUCLEOTIDE SEQUENCE</scope>
    <source>
        <tissue evidence="1">Shoot tissue taken approximately 20 cm above the soil surface</tissue>
    </source>
</reference>